<comment type="subcellular location">
    <subcellularLocation>
        <location evidence="1">Cell membrane</location>
        <topology evidence="1">Multi-pass membrane protein</topology>
    </subcellularLocation>
</comment>
<gene>
    <name evidence="9" type="ORF">AS189_17795</name>
</gene>
<dbReference type="InterPro" id="IPR037185">
    <property type="entry name" value="EmrE-like"/>
</dbReference>
<keyword evidence="3" id="KW-0813">Transport</keyword>
<feature type="transmembrane region" description="Helical" evidence="8">
    <location>
        <begin position="191"/>
        <end position="207"/>
    </location>
</feature>
<evidence type="ECO:0000256" key="5">
    <source>
        <dbReference type="ARBA" id="ARBA00022692"/>
    </source>
</evidence>
<keyword evidence="7 8" id="KW-0472">Membrane</keyword>
<evidence type="ECO:0000256" key="1">
    <source>
        <dbReference type="ARBA" id="ARBA00004651"/>
    </source>
</evidence>
<feature type="transmembrane region" description="Helical" evidence="8">
    <location>
        <begin position="74"/>
        <end position="92"/>
    </location>
</feature>
<keyword evidence="4" id="KW-1003">Cell membrane</keyword>
<evidence type="ECO:0000256" key="8">
    <source>
        <dbReference type="SAM" id="Phobius"/>
    </source>
</evidence>
<name>A0A0S2M3A3_9MICC</name>
<evidence type="ECO:0000256" key="2">
    <source>
        <dbReference type="ARBA" id="ARBA00007362"/>
    </source>
</evidence>
<feature type="transmembrane region" description="Helical" evidence="8">
    <location>
        <begin position="249"/>
        <end position="269"/>
    </location>
</feature>
<comment type="similarity">
    <text evidence="2">Belongs to the EamA transporter family.</text>
</comment>
<feature type="transmembrane region" description="Helical" evidence="8">
    <location>
        <begin position="45"/>
        <end position="68"/>
    </location>
</feature>
<dbReference type="NCBIfam" id="TIGR00688">
    <property type="entry name" value="rarD"/>
    <property type="match status" value="1"/>
</dbReference>
<reference evidence="9 10" key="2">
    <citation type="journal article" date="2016" name="J. Biotechnol.">
        <title>Complete genome sequence of Arthrobacter alpinus ERGS4:06, a yellow pigmented bacterium tolerant to cold and radiations isolated from Sikkim Himalaya.</title>
        <authorList>
            <person name="Kumar R."/>
            <person name="Singh D."/>
            <person name="Swarnkar M.K."/>
            <person name="Singh A.K."/>
            <person name="Kumar S."/>
        </authorList>
    </citation>
    <scope>NUCLEOTIDE SEQUENCE [LARGE SCALE GENOMIC DNA]</scope>
    <source>
        <strain evidence="9 10">ERGS4:06</strain>
    </source>
</reference>
<evidence type="ECO:0000256" key="3">
    <source>
        <dbReference type="ARBA" id="ARBA00022448"/>
    </source>
</evidence>
<evidence type="ECO:0000256" key="4">
    <source>
        <dbReference type="ARBA" id="ARBA00022475"/>
    </source>
</evidence>
<protein>
    <recommendedName>
        <fullName evidence="11">Chloramphenicol-sensitive protein RarD</fullName>
    </recommendedName>
</protein>
<proteinExistence type="inferred from homology"/>
<evidence type="ECO:0000313" key="9">
    <source>
        <dbReference type="EMBL" id="ALO68000.1"/>
    </source>
</evidence>
<organism evidence="9 10">
    <name type="scientific">Arthrobacter alpinus</name>
    <dbReference type="NCBI Taxonomy" id="656366"/>
    <lineage>
        <taxon>Bacteria</taxon>
        <taxon>Bacillati</taxon>
        <taxon>Actinomycetota</taxon>
        <taxon>Actinomycetes</taxon>
        <taxon>Micrococcales</taxon>
        <taxon>Micrococcaceae</taxon>
        <taxon>Arthrobacter</taxon>
    </lineage>
</organism>
<feature type="transmembrane region" description="Helical" evidence="8">
    <location>
        <begin position="276"/>
        <end position="297"/>
    </location>
</feature>
<keyword evidence="6 8" id="KW-1133">Transmembrane helix</keyword>
<dbReference type="SUPFAM" id="SSF103481">
    <property type="entry name" value="Multidrug resistance efflux transporter EmrE"/>
    <property type="match status" value="1"/>
</dbReference>
<dbReference type="GO" id="GO:0005886">
    <property type="term" value="C:plasma membrane"/>
    <property type="evidence" value="ECO:0007669"/>
    <property type="project" value="UniProtKB-SubCell"/>
</dbReference>
<evidence type="ECO:0000256" key="7">
    <source>
        <dbReference type="ARBA" id="ARBA00023136"/>
    </source>
</evidence>
<dbReference type="InterPro" id="IPR004626">
    <property type="entry name" value="RarD"/>
</dbReference>
<feature type="transmembrane region" description="Helical" evidence="8">
    <location>
        <begin position="219"/>
        <end position="237"/>
    </location>
</feature>
<reference evidence="10" key="1">
    <citation type="submission" date="2015-11" db="EMBL/GenBank/DDBJ databases">
        <authorList>
            <person name="Kumar R."/>
            <person name="Singh D."/>
            <person name="Swarnkar M.K."/>
            <person name="Singh A.K."/>
            <person name="Kumar S."/>
        </authorList>
    </citation>
    <scope>NUCLEOTIDE SEQUENCE [LARGE SCALE GENOMIC DNA]</scope>
    <source>
        <strain evidence="10">ERGS4:06</strain>
    </source>
</reference>
<sequence length="331" mass="34853">MPAHIAAAPDIFGACEGACEKENTAMDSGSASTSAPSHAHAGRGVATSLIASVLFAVIFLIAGLLPGWGAEEIFGWRVVLTLATLGAIFPFLPGARAEFRDLFLKVRRRPALLLPGLLAAGIVGVQLWLFMWAPLNGMALSVSFGYFLLPLTMVLAGRAFFADRLSPLRKLAVAAAAVGVAHEAFSAGGLAWPTLLVCLGYPVYFVLRRKSGFDHLPAFAAELLVLLPVGVYFILAGPHGLSSGGDTEGLWAAWSIGILGGIAMALYLLASKWLPLSLFGLLSYVEPVLLVGVSLFLGETLGWSAMFTYGPILLALLLLAVDGRRKALPKP</sequence>
<dbReference type="EMBL" id="CP013200">
    <property type="protein sequence ID" value="ALO68000.1"/>
    <property type="molecule type" value="Genomic_DNA"/>
</dbReference>
<feature type="transmembrane region" description="Helical" evidence="8">
    <location>
        <begin position="139"/>
        <end position="161"/>
    </location>
</feature>
<dbReference type="AlphaFoldDB" id="A0A0S2M3A3"/>
<evidence type="ECO:0008006" key="11">
    <source>
        <dbReference type="Google" id="ProtNLM"/>
    </source>
</evidence>
<evidence type="ECO:0000256" key="6">
    <source>
        <dbReference type="ARBA" id="ARBA00022989"/>
    </source>
</evidence>
<accession>A0A0S2M3A3</accession>
<evidence type="ECO:0000313" key="10">
    <source>
        <dbReference type="Proteomes" id="UP000059574"/>
    </source>
</evidence>
<keyword evidence="5 8" id="KW-0812">Transmembrane</keyword>
<feature type="transmembrane region" description="Helical" evidence="8">
    <location>
        <begin position="112"/>
        <end position="133"/>
    </location>
</feature>
<dbReference type="Proteomes" id="UP000059574">
    <property type="component" value="Chromosome"/>
</dbReference>
<dbReference type="RefSeq" id="WP_202814106.1">
    <property type="nucleotide sequence ID" value="NZ_CP013200.1"/>
</dbReference>
<feature type="transmembrane region" description="Helical" evidence="8">
    <location>
        <begin position="303"/>
        <end position="321"/>
    </location>
</feature>